<keyword evidence="3" id="KW-1185">Reference proteome</keyword>
<dbReference type="Gene3D" id="1.10.150.690">
    <property type="entry name" value="DUF2063"/>
    <property type="match status" value="1"/>
</dbReference>
<gene>
    <name evidence="2" type="ORF">HNQ52_000074</name>
</gene>
<sequence>MSATTLAALQRRFLERMRGGGAGFDDAIAQTRMPAGTGLRIYRNAYGARLREALEHDHAALAHHLGEARWRALCTDYIAACPSRHHSLRDFGNALPQYLRTAPAYADAADLAQLAAFERGLLDSFDAADAVPALWSDLATLPPAHWPTLVPQLHPSVRVLRFDCNVVEIWRAAKRSHAPPAVATRASAWVLWRDAERVGRFRSLAADEAAAFAHIASGGDLAGLCEVLAASHAADAVPGTMLAMLQRWCGDGWIRAWESVPCPAQESA</sequence>
<dbReference type="InterPro" id="IPR044922">
    <property type="entry name" value="DUF2063_N_sf"/>
</dbReference>
<dbReference type="EMBL" id="JACHHP010000001">
    <property type="protein sequence ID" value="MBB5206558.1"/>
    <property type="molecule type" value="Genomic_DNA"/>
</dbReference>
<dbReference type="InterPro" id="IPR018640">
    <property type="entry name" value="DUF2063"/>
</dbReference>
<dbReference type="Pfam" id="PF09836">
    <property type="entry name" value="DUF2063"/>
    <property type="match status" value="1"/>
</dbReference>
<dbReference type="RefSeq" id="WP_183958651.1">
    <property type="nucleotide sequence ID" value="NZ_JACHHP010000001.1"/>
</dbReference>
<evidence type="ECO:0000313" key="3">
    <source>
        <dbReference type="Proteomes" id="UP000521199"/>
    </source>
</evidence>
<organism evidence="2 3">
    <name type="scientific">Chiayiivirga flava</name>
    <dbReference type="NCBI Taxonomy" id="659595"/>
    <lineage>
        <taxon>Bacteria</taxon>
        <taxon>Pseudomonadati</taxon>
        <taxon>Pseudomonadota</taxon>
        <taxon>Gammaproteobacteria</taxon>
        <taxon>Lysobacterales</taxon>
        <taxon>Lysobacteraceae</taxon>
        <taxon>Chiayiivirga</taxon>
    </lineage>
</organism>
<dbReference type="AlphaFoldDB" id="A0A7W8FZE4"/>
<reference evidence="2 3" key="1">
    <citation type="submission" date="2020-08" db="EMBL/GenBank/DDBJ databases">
        <title>Genomic Encyclopedia of Type Strains, Phase IV (KMG-IV): sequencing the most valuable type-strain genomes for metagenomic binning, comparative biology and taxonomic classification.</title>
        <authorList>
            <person name="Goeker M."/>
        </authorList>
    </citation>
    <scope>NUCLEOTIDE SEQUENCE [LARGE SCALE GENOMIC DNA]</scope>
    <source>
        <strain evidence="2 3">DSM 24163</strain>
    </source>
</reference>
<name>A0A7W8FZE4_9GAMM</name>
<feature type="domain" description="Putative DNA-binding" evidence="1">
    <location>
        <begin position="9"/>
        <end position="99"/>
    </location>
</feature>
<comment type="caution">
    <text evidence="2">The sequence shown here is derived from an EMBL/GenBank/DDBJ whole genome shotgun (WGS) entry which is preliminary data.</text>
</comment>
<proteinExistence type="predicted"/>
<protein>
    <recommendedName>
        <fullName evidence="1">Putative DNA-binding domain-containing protein</fullName>
    </recommendedName>
</protein>
<evidence type="ECO:0000259" key="1">
    <source>
        <dbReference type="Pfam" id="PF09836"/>
    </source>
</evidence>
<evidence type="ECO:0000313" key="2">
    <source>
        <dbReference type="EMBL" id="MBB5206558.1"/>
    </source>
</evidence>
<accession>A0A7W8FZE4</accession>
<dbReference type="Proteomes" id="UP000521199">
    <property type="component" value="Unassembled WGS sequence"/>
</dbReference>